<dbReference type="EMBL" id="CABIKM010000022">
    <property type="protein sequence ID" value="VUZ85076.1"/>
    <property type="molecule type" value="Genomic_DNA"/>
</dbReference>
<evidence type="ECO:0000259" key="2">
    <source>
        <dbReference type="Pfam" id="PF08770"/>
    </source>
</evidence>
<evidence type="ECO:0000256" key="1">
    <source>
        <dbReference type="SAM" id="MobiDB-lite"/>
    </source>
</evidence>
<evidence type="ECO:0000259" key="3">
    <source>
        <dbReference type="Pfam" id="PF13501"/>
    </source>
</evidence>
<dbReference type="InterPro" id="IPR038162">
    <property type="entry name" value="SoxY_sf"/>
</dbReference>
<keyword evidence="5" id="KW-1185">Reference proteome</keyword>
<dbReference type="GO" id="GO:0016491">
    <property type="term" value="F:oxidoreductase activity"/>
    <property type="evidence" value="ECO:0007669"/>
    <property type="project" value="InterPro"/>
</dbReference>
<dbReference type="SUPFAM" id="SSF81296">
    <property type="entry name" value="E set domains"/>
    <property type="match status" value="1"/>
</dbReference>
<dbReference type="InterPro" id="IPR032711">
    <property type="entry name" value="SoxY"/>
</dbReference>
<evidence type="ECO:0000313" key="4">
    <source>
        <dbReference type="EMBL" id="VUZ85076.1"/>
    </source>
</evidence>
<dbReference type="Pfam" id="PF08770">
    <property type="entry name" value="SoxZ"/>
    <property type="match status" value="1"/>
</dbReference>
<dbReference type="SUPFAM" id="SSF49367">
    <property type="entry name" value="Superoxide reductase-like"/>
    <property type="match status" value="1"/>
</dbReference>
<reference evidence="4 5" key="1">
    <citation type="submission" date="2019-07" db="EMBL/GenBank/DDBJ databases">
        <authorList>
            <person name="Cremers G."/>
        </authorList>
    </citation>
    <scope>NUCLEOTIDE SEQUENCE [LARGE SCALE GENOMIC DNA]</scope>
</reference>
<dbReference type="InterPro" id="IPR014756">
    <property type="entry name" value="Ig_E-set"/>
</dbReference>
<organism evidence="4 5">
    <name type="scientific">Candidatus Methylomirabilis lanthanidiphila</name>
    <dbReference type="NCBI Taxonomy" id="2211376"/>
    <lineage>
        <taxon>Bacteria</taxon>
        <taxon>Candidatus Methylomirabilota</taxon>
        <taxon>Candidatus Methylomirabilia</taxon>
        <taxon>Candidatus Methylomirabilales</taxon>
        <taxon>Candidatus Methylomirabilaceae</taxon>
        <taxon>Candidatus Methylomirabilis</taxon>
    </lineage>
</organism>
<feature type="domain" description="Ig-like SoxY" evidence="3">
    <location>
        <begin position="63"/>
        <end position="166"/>
    </location>
</feature>
<dbReference type="InterPro" id="IPR014880">
    <property type="entry name" value="SoxZ_dom"/>
</dbReference>
<evidence type="ECO:0000313" key="5">
    <source>
        <dbReference type="Proteomes" id="UP000334340"/>
    </source>
</evidence>
<dbReference type="InterPro" id="IPR036073">
    <property type="entry name" value="Desulfoferrodoxin_Fe-bd_dom_sf"/>
</dbReference>
<gene>
    <name evidence="4" type="ORF">MELA_01452</name>
</gene>
<dbReference type="Proteomes" id="UP000334340">
    <property type="component" value="Unassembled WGS sequence"/>
</dbReference>
<dbReference type="Pfam" id="PF13501">
    <property type="entry name" value="SoxY"/>
    <property type="match status" value="1"/>
</dbReference>
<feature type="region of interest" description="Disordered" evidence="1">
    <location>
        <begin position="159"/>
        <end position="181"/>
    </location>
</feature>
<dbReference type="Gene3D" id="2.60.40.10">
    <property type="entry name" value="Immunoglobulins"/>
    <property type="match status" value="1"/>
</dbReference>
<feature type="domain" description="Sulphur oxidation protein SoxZ" evidence="2">
    <location>
        <begin position="200"/>
        <end position="288"/>
    </location>
</feature>
<dbReference type="Gene3D" id="2.60.40.2470">
    <property type="entry name" value="SoxY domain"/>
    <property type="match status" value="1"/>
</dbReference>
<protein>
    <submittedName>
        <fullName evidence="4">Sulfur oxidation protein SoxY</fullName>
    </submittedName>
</protein>
<proteinExistence type="predicted"/>
<dbReference type="GO" id="GO:0005506">
    <property type="term" value="F:iron ion binding"/>
    <property type="evidence" value="ECO:0007669"/>
    <property type="project" value="InterPro"/>
</dbReference>
<name>A0A564ZJ06_9BACT</name>
<dbReference type="InterPro" id="IPR013783">
    <property type="entry name" value="Ig-like_fold"/>
</dbReference>
<accession>A0A564ZJ06</accession>
<sequence>MRKTGTRTNSHERVTQGAASSTASRRVFLRLASTLITLEWANIAFALEPHTPGSSNQPTPLEQAYPLALKVPPFTRNGANVPIVVEIRHPMEADHYIKSLQILNETDPIPSKGIFHLSPANGRAYLSMQARINSGSSTVLAVAECTRHGRWTTRQSITIPEGDGGCATETEEDDHVSSDDGIRPPVIRIPELVERGWIGRDEIIRVQMSIRHPSRTGLTHQGATFRQTGDPFYLKEMKVLYGDRLVSRYEMTPAISDNPFITFTLRASEQSAIRVVLTNSRGQQFQAAQEVVLA</sequence>
<dbReference type="AlphaFoldDB" id="A0A564ZJ06"/>